<dbReference type="SUPFAM" id="SSF55031">
    <property type="entry name" value="Bacterial exopeptidase dimerisation domain"/>
    <property type="match status" value="1"/>
</dbReference>
<dbReference type="Pfam" id="PF07687">
    <property type="entry name" value="M20_dimer"/>
    <property type="match status" value="1"/>
</dbReference>
<dbReference type="PANTHER" id="PTHR43808">
    <property type="entry name" value="ACETYLORNITHINE DEACETYLASE"/>
    <property type="match status" value="1"/>
</dbReference>
<dbReference type="GO" id="GO:0008270">
    <property type="term" value="F:zinc ion binding"/>
    <property type="evidence" value="ECO:0007669"/>
    <property type="project" value="InterPro"/>
</dbReference>
<evidence type="ECO:0000256" key="6">
    <source>
        <dbReference type="ARBA" id="ARBA00022833"/>
    </source>
</evidence>
<dbReference type="InterPro" id="IPR010964">
    <property type="entry name" value="M20A_pepV-rel"/>
</dbReference>
<dbReference type="PANTHER" id="PTHR43808:SF31">
    <property type="entry name" value="N-ACETYL-L-CITRULLINE DEACETYLASE"/>
    <property type="match status" value="1"/>
</dbReference>
<accession>A0A174Z192</accession>
<evidence type="ECO:0000256" key="5">
    <source>
        <dbReference type="ARBA" id="ARBA00022801"/>
    </source>
</evidence>
<dbReference type="GO" id="GO:0008237">
    <property type="term" value="F:metallopeptidase activity"/>
    <property type="evidence" value="ECO:0007669"/>
    <property type="project" value="UniProtKB-KW"/>
</dbReference>
<feature type="domain" description="Peptidase M20 dimerisation" evidence="9">
    <location>
        <begin position="253"/>
        <end position="370"/>
    </location>
</feature>
<dbReference type="EC" id="3.4.13.-" evidence="10"/>
<dbReference type="GO" id="GO:0006526">
    <property type="term" value="P:L-arginine biosynthetic process"/>
    <property type="evidence" value="ECO:0007669"/>
    <property type="project" value="TreeGrafter"/>
</dbReference>
<dbReference type="STRING" id="39492.ERS852540_00219"/>
<comment type="cofactor">
    <cofactor evidence="1">
        <name>Zn(2+)</name>
        <dbReference type="ChEBI" id="CHEBI:29105"/>
    </cofactor>
</comment>
<organism evidence="10 11">
    <name type="scientific">[Eubacterium] siraeum</name>
    <dbReference type="NCBI Taxonomy" id="39492"/>
    <lineage>
        <taxon>Bacteria</taxon>
        <taxon>Bacillati</taxon>
        <taxon>Bacillota</taxon>
        <taxon>Clostridia</taxon>
        <taxon>Eubacteriales</taxon>
        <taxon>Oscillospiraceae</taxon>
        <taxon>Oscillospiraceae incertae sedis</taxon>
    </lineage>
</organism>
<protein>
    <submittedName>
        <fullName evidence="10">Beta-Ala-Xaa dipeptidase</fullName>
        <ecNumber evidence="10">3.4.13.-</ecNumber>
    </submittedName>
</protein>
<dbReference type="GO" id="GO:0016805">
    <property type="term" value="F:dipeptidase activity"/>
    <property type="evidence" value="ECO:0007669"/>
    <property type="project" value="UniProtKB-KW"/>
</dbReference>
<evidence type="ECO:0000313" key="11">
    <source>
        <dbReference type="Proteomes" id="UP000095662"/>
    </source>
</evidence>
<keyword evidence="4" id="KW-0479">Metal-binding</keyword>
<keyword evidence="6" id="KW-0862">Zinc</keyword>
<sequence length="461" mass="50402">MDNSKYRNFAEKNKEDIISLLSMLVEVPSIEGKAEENFPFGKEPAKALRIILDKAEEMGFTVNNRENYYATADYLPDGESKPSLAVLCHLDVVPAGKGWTYNPFKVTEKDGILYGRGVTDDKGPAVSALYALYSIKELGVKLSKGVRLIFGTNEENGSADIEYYLRNDEMPSMVFTPDASYPLINCEKGMARTQYTVQMSNDDILKISGGQVINAVPAECYAVLASKHEEAVCSYIVNNKNNCCFTAEQTESGIKVICKGESAHASTPQNAKNAITAMLEMLVMLDIKNETKKLLGDILKRYPYGETDGSSLGVACEDKSGALTCVLSLINAENGRLDFNTDIRFPMSMTLSQLKSKLENAVDGTGISIAEFTGTNAHYASPDSFLVKTLLDVYEEHTGKKGECIAIGGGTYVHGIEGGVAFGVEHPDTDYRIHGADEFVPVEELLDNTVIFAKAIERLCR</sequence>
<dbReference type="Gene3D" id="3.30.70.360">
    <property type="match status" value="2"/>
</dbReference>
<evidence type="ECO:0000256" key="4">
    <source>
        <dbReference type="ARBA" id="ARBA00022723"/>
    </source>
</evidence>
<name>A0A174Z192_9FIRM</name>
<dbReference type="InterPro" id="IPR036264">
    <property type="entry name" value="Bact_exopeptidase_dim_dom"/>
</dbReference>
<evidence type="ECO:0000256" key="7">
    <source>
        <dbReference type="ARBA" id="ARBA00022997"/>
    </source>
</evidence>
<evidence type="ECO:0000256" key="3">
    <source>
        <dbReference type="ARBA" id="ARBA00022670"/>
    </source>
</evidence>
<dbReference type="Proteomes" id="UP000095662">
    <property type="component" value="Unassembled WGS sequence"/>
</dbReference>
<dbReference type="NCBIfam" id="TIGR01887">
    <property type="entry name" value="dipeptidaselike"/>
    <property type="match status" value="1"/>
</dbReference>
<keyword evidence="3" id="KW-0645">Protease</keyword>
<dbReference type="GO" id="GO:0006508">
    <property type="term" value="P:proteolysis"/>
    <property type="evidence" value="ECO:0007669"/>
    <property type="project" value="UniProtKB-KW"/>
</dbReference>
<gene>
    <name evidence="10" type="primary">pepV</name>
    <name evidence="10" type="ORF">ERS852540_00219</name>
</gene>
<dbReference type="InterPro" id="IPR050072">
    <property type="entry name" value="Peptidase_M20A"/>
</dbReference>
<dbReference type="InterPro" id="IPR011650">
    <property type="entry name" value="Peptidase_M20_dimer"/>
</dbReference>
<dbReference type="InterPro" id="IPR002933">
    <property type="entry name" value="Peptidase_M20"/>
</dbReference>
<dbReference type="Pfam" id="PF01546">
    <property type="entry name" value="Peptidase_M20"/>
    <property type="match status" value="1"/>
</dbReference>
<keyword evidence="8" id="KW-0482">Metalloprotease</keyword>
<reference evidence="10 11" key="1">
    <citation type="submission" date="2015-09" db="EMBL/GenBank/DDBJ databases">
        <authorList>
            <consortium name="Pathogen Informatics"/>
        </authorList>
    </citation>
    <scope>NUCLEOTIDE SEQUENCE [LARGE SCALE GENOMIC DNA]</scope>
    <source>
        <strain evidence="10 11">2789STDY5834928</strain>
    </source>
</reference>
<evidence type="ECO:0000313" key="10">
    <source>
        <dbReference type="EMBL" id="CUQ81195.1"/>
    </source>
</evidence>
<evidence type="ECO:0000259" key="9">
    <source>
        <dbReference type="Pfam" id="PF07687"/>
    </source>
</evidence>
<dbReference type="GO" id="GO:0008777">
    <property type="term" value="F:acetylornithine deacetylase activity"/>
    <property type="evidence" value="ECO:0007669"/>
    <property type="project" value="TreeGrafter"/>
</dbReference>
<dbReference type="SUPFAM" id="SSF53187">
    <property type="entry name" value="Zn-dependent exopeptidases"/>
    <property type="match status" value="1"/>
</dbReference>
<keyword evidence="7 10" id="KW-0224">Dipeptidase</keyword>
<dbReference type="Gene3D" id="3.40.630.10">
    <property type="entry name" value="Zn peptidases"/>
    <property type="match status" value="1"/>
</dbReference>
<keyword evidence="5 10" id="KW-0378">Hydrolase</keyword>
<dbReference type="EMBL" id="CZBY01000001">
    <property type="protein sequence ID" value="CUQ81195.1"/>
    <property type="molecule type" value="Genomic_DNA"/>
</dbReference>
<comment type="similarity">
    <text evidence="2">Belongs to the peptidase M20A family.</text>
</comment>
<evidence type="ECO:0000256" key="8">
    <source>
        <dbReference type="ARBA" id="ARBA00023049"/>
    </source>
</evidence>
<proteinExistence type="inferred from homology"/>
<evidence type="ECO:0000256" key="2">
    <source>
        <dbReference type="ARBA" id="ARBA00006247"/>
    </source>
</evidence>
<evidence type="ECO:0000256" key="1">
    <source>
        <dbReference type="ARBA" id="ARBA00001947"/>
    </source>
</evidence>
<dbReference type="OrthoDB" id="9761532at2"/>
<dbReference type="AlphaFoldDB" id="A0A174Z192"/>